<sequence length="182" mass="19779">MGFRSRLASGCSCRKYRGRMELSSAIALIMEFLSMSPATGGAFITAVILLWRSRYGGDLSDAASKSTWGHIYGNTFHHGLIVITADLIETLPDPISEQAGVCWEVRDCMLGCDVPFDPLGLKGVPGRGRKKRRADSDDKGNEALRCSGASPSRPTGPLERIETNMTAMREMLSGLPRPLMIS</sequence>
<feature type="region of interest" description="Disordered" evidence="1">
    <location>
        <begin position="123"/>
        <end position="158"/>
    </location>
</feature>
<proteinExistence type="predicted"/>
<name>A0ABS8S3Q7_DATST</name>
<feature type="non-terminal residue" evidence="2">
    <location>
        <position position="182"/>
    </location>
</feature>
<gene>
    <name evidence="2" type="ORF">HAX54_021749</name>
</gene>
<keyword evidence="3" id="KW-1185">Reference proteome</keyword>
<evidence type="ECO:0000313" key="2">
    <source>
        <dbReference type="EMBL" id="MCD7453653.1"/>
    </source>
</evidence>
<evidence type="ECO:0000313" key="3">
    <source>
        <dbReference type="Proteomes" id="UP000823775"/>
    </source>
</evidence>
<accession>A0ABS8S3Q7</accession>
<dbReference type="Proteomes" id="UP000823775">
    <property type="component" value="Unassembled WGS sequence"/>
</dbReference>
<organism evidence="2 3">
    <name type="scientific">Datura stramonium</name>
    <name type="common">Jimsonweed</name>
    <name type="synonym">Common thornapple</name>
    <dbReference type="NCBI Taxonomy" id="4076"/>
    <lineage>
        <taxon>Eukaryota</taxon>
        <taxon>Viridiplantae</taxon>
        <taxon>Streptophyta</taxon>
        <taxon>Embryophyta</taxon>
        <taxon>Tracheophyta</taxon>
        <taxon>Spermatophyta</taxon>
        <taxon>Magnoliopsida</taxon>
        <taxon>eudicotyledons</taxon>
        <taxon>Gunneridae</taxon>
        <taxon>Pentapetalae</taxon>
        <taxon>asterids</taxon>
        <taxon>lamiids</taxon>
        <taxon>Solanales</taxon>
        <taxon>Solanaceae</taxon>
        <taxon>Solanoideae</taxon>
        <taxon>Datureae</taxon>
        <taxon>Datura</taxon>
    </lineage>
</organism>
<dbReference type="EMBL" id="JACEIK010000261">
    <property type="protein sequence ID" value="MCD7453653.1"/>
    <property type="molecule type" value="Genomic_DNA"/>
</dbReference>
<protein>
    <submittedName>
        <fullName evidence="2">Uncharacterized protein</fullName>
    </submittedName>
</protein>
<reference evidence="2 3" key="1">
    <citation type="journal article" date="2021" name="BMC Genomics">
        <title>Datura genome reveals duplications of psychoactive alkaloid biosynthetic genes and high mutation rate following tissue culture.</title>
        <authorList>
            <person name="Rajewski A."/>
            <person name="Carter-House D."/>
            <person name="Stajich J."/>
            <person name="Litt A."/>
        </authorList>
    </citation>
    <scope>NUCLEOTIDE SEQUENCE [LARGE SCALE GENOMIC DNA]</scope>
    <source>
        <strain evidence="2">AR-01</strain>
    </source>
</reference>
<comment type="caution">
    <text evidence="2">The sequence shown here is derived from an EMBL/GenBank/DDBJ whole genome shotgun (WGS) entry which is preliminary data.</text>
</comment>
<evidence type="ECO:0000256" key="1">
    <source>
        <dbReference type="SAM" id="MobiDB-lite"/>
    </source>
</evidence>